<feature type="domain" description="Yip1" evidence="8">
    <location>
        <begin position="106"/>
        <end position="260"/>
    </location>
</feature>
<dbReference type="EMBL" id="CADEPI010000196">
    <property type="protein sequence ID" value="CAB3379895.1"/>
    <property type="molecule type" value="Genomic_DNA"/>
</dbReference>
<feature type="transmembrane region" description="Helical" evidence="6">
    <location>
        <begin position="153"/>
        <end position="177"/>
    </location>
</feature>
<evidence type="ECO:0000256" key="5">
    <source>
        <dbReference type="ARBA" id="ARBA00023136"/>
    </source>
</evidence>
<dbReference type="PANTHER" id="PTHR12822:SF2">
    <property type="entry name" value="PROTEIN YIPF"/>
    <property type="match status" value="1"/>
</dbReference>
<feature type="transmembrane region" description="Helical" evidence="6">
    <location>
        <begin position="216"/>
        <end position="238"/>
    </location>
</feature>
<evidence type="ECO:0000256" key="7">
    <source>
        <dbReference type="SAM" id="MobiDB-lite"/>
    </source>
</evidence>
<gene>
    <name evidence="9" type="ORF">CLODIP_2_CD00050</name>
</gene>
<evidence type="ECO:0000256" key="1">
    <source>
        <dbReference type="ARBA" id="ARBA00004141"/>
    </source>
</evidence>
<comment type="similarity">
    <text evidence="2 6">Belongs to the YIP1 family.</text>
</comment>
<keyword evidence="3 6" id="KW-0812">Transmembrane</keyword>
<dbReference type="Proteomes" id="UP000494165">
    <property type="component" value="Unassembled WGS sequence"/>
</dbReference>
<keyword evidence="4 6" id="KW-1133">Transmembrane helix</keyword>
<dbReference type="OrthoDB" id="25654at2759"/>
<dbReference type="PANTHER" id="PTHR12822">
    <property type="entry name" value="PROTEIN YIPF"/>
    <property type="match status" value="1"/>
</dbReference>
<protein>
    <recommendedName>
        <fullName evidence="6">Protein YIPF</fullName>
    </recommendedName>
</protein>
<keyword evidence="10" id="KW-1185">Reference proteome</keyword>
<dbReference type="GO" id="GO:0031267">
    <property type="term" value="F:small GTPase binding"/>
    <property type="evidence" value="ECO:0007669"/>
    <property type="project" value="InterPro"/>
</dbReference>
<dbReference type="InterPro" id="IPR006977">
    <property type="entry name" value="Yip1_dom"/>
</dbReference>
<name>A0A8S1DPI0_9INSE</name>
<proteinExistence type="inferred from homology"/>
<keyword evidence="5 6" id="KW-0472">Membrane</keyword>
<evidence type="ECO:0000256" key="6">
    <source>
        <dbReference type="RuleBase" id="RU361264"/>
    </source>
</evidence>
<feature type="transmembrane region" description="Helical" evidence="6">
    <location>
        <begin position="189"/>
        <end position="210"/>
    </location>
</feature>
<dbReference type="GO" id="GO:0016192">
    <property type="term" value="P:vesicle-mediated transport"/>
    <property type="evidence" value="ECO:0007669"/>
    <property type="project" value="InterPro"/>
</dbReference>
<comment type="subcellular location">
    <subcellularLocation>
        <location evidence="6">Golgi apparatus membrane</location>
        <topology evidence="6">Multi-pass membrane protein</topology>
    </subcellularLocation>
    <subcellularLocation>
        <location evidence="1">Membrane</location>
        <topology evidence="1">Multi-pass membrane protein</topology>
    </subcellularLocation>
</comment>
<evidence type="ECO:0000313" key="10">
    <source>
        <dbReference type="Proteomes" id="UP000494165"/>
    </source>
</evidence>
<evidence type="ECO:0000256" key="2">
    <source>
        <dbReference type="ARBA" id="ARBA00010596"/>
    </source>
</evidence>
<feature type="region of interest" description="Disordered" evidence="7">
    <location>
        <begin position="42"/>
        <end position="61"/>
    </location>
</feature>
<dbReference type="InterPro" id="IPR039765">
    <property type="entry name" value="Yip5/YIPF1/YIPF2"/>
</dbReference>
<dbReference type="Pfam" id="PF04893">
    <property type="entry name" value="Yip1"/>
    <property type="match status" value="1"/>
</dbReference>
<evidence type="ECO:0000313" key="9">
    <source>
        <dbReference type="EMBL" id="CAB3379895.1"/>
    </source>
</evidence>
<evidence type="ECO:0000259" key="8">
    <source>
        <dbReference type="Pfam" id="PF04893"/>
    </source>
</evidence>
<evidence type="ECO:0000256" key="4">
    <source>
        <dbReference type="ARBA" id="ARBA00022989"/>
    </source>
</evidence>
<accession>A0A8S1DPI0</accession>
<organism evidence="9 10">
    <name type="scientific">Cloeon dipterum</name>
    <dbReference type="NCBI Taxonomy" id="197152"/>
    <lineage>
        <taxon>Eukaryota</taxon>
        <taxon>Metazoa</taxon>
        <taxon>Ecdysozoa</taxon>
        <taxon>Arthropoda</taxon>
        <taxon>Hexapoda</taxon>
        <taxon>Insecta</taxon>
        <taxon>Pterygota</taxon>
        <taxon>Palaeoptera</taxon>
        <taxon>Ephemeroptera</taxon>
        <taxon>Pisciforma</taxon>
        <taxon>Baetidae</taxon>
        <taxon>Cloeon</taxon>
    </lineage>
</organism>
<reference evidence="9 10" key="1">
    <citation type="submission" date="2020-04" db="EMBL/GenBank/DDBJ databases">
        <authorList>
            <person name="Alioto T."/>
            <person name="Alioto T."/>
            <person name="Gomez Garrido J."/>
        </authorList>
    </citation>
    <scope>NUCLEOTIDE SEQUENCE [LARGE SCALE GENOMIC DNA]</scope>
</reference>
<comment type="caution">
    <text evidence="9">The sequence shown here is derived from an EMBL/GenBank/DDBJ whole genome shotgun (WGS) entry which is preliminary data.</text>
</comment>
<dbReference type="GO" id="GO:0000139">
    <property type="term" value="C:Golgi membrane"/>
    <property type="evidence" value="ECO:0007669"/>
    <property type="project" value="UniProtKB-SubCell"/>
</dbReference>
<feature type="transmembrane region" description="Helical" evidence="6">
    <location>
        <begin position="112"/>
        <end position="133"/>
    </location>
</feature>
<evidence type="ECO:0000256" key="3">
    <source>
        <dbReference type="ARBA" id="ARBA00022692"/>
    </source>
</evidence>
<dbReference type="AlphaFoldDB" id="A0A8S1DPI0"/>
<sequence length="269" mass="29972">MANNDNSFGAPFEFQDFIHTTPQTNVAELDVVTSVKEKSAGSSNAFEDAGPAGGETGKDSPETAGGSFWTFDYYKKFFDVNTKQVSDRIVYSMVPRSGQNYLETYIRPKADLYGPFWISVTLVFTIAVSRNMVSYLQFVDDKDHHWKYQFHTVSYAATAIFLYAWLLPLIVWACMWWQGGQSRLSVLDILCIYGYSLAIFIPTSILWIIQIGWVQWTLLLVAVGLSGTVLLSSIWPAAQDASRTIAVPLAVVVLGLHVVMAACFMVSLT</sequence>
<feature type="transmembrane region" description="Helical" evidence="6">
    <location>
        <begin position="245"/>
        <end position="268"/>
    </location>
</feature>